<name>A0AAD7DVQ6_MYCRO</name>
<dbReference type="Proteomes" id="UP001221757">
    <property type="component" value="Unassembled WGS sequence"/>
</dbReference>
<protein>
    <submittedName>
        <fullName evidence="1">Uncharacterized protein</fullName>
    </submittedName>
</protein>
<sequence>MIPGPNSITNKFTSIWTALILFPHIQIFQRGAYYAVEVCPGRGQYNVFLRLEQGIVTTLGTCSFIGSRWALEPGECKVWISGRVPPSPGNYFPECVCFLLVVFCVYSLVNLQYVRYVELVLISSWATSRGKYIAACVSKHRTQEWRYSIDSPPTIFFLEANDLELIEQSKVANNDDLFEALADLRRFRK</sequence>
<comment type="caution">
    <text evidence="1">The sequence shown here is derived from an EMBL/GenBank/DDBJ whole genome shotgun (WGS) entry which is preliminary data.</text>
</comment>
<accession>A0AAD7DVQ6</accession>
<organism evidence="1 2">
    <name type="scientific">Mycena rosella</name>
    <name type="common">Pink bonnet</name>
    <name type="synonym">Agaricus rosellus</name>
    <dbReference type="NCBI Taxonomy" id="1033263"/>
    <lineage>
        <taxon>Eukaryota</taxon>
        <taxon>Fungi</taxon>
        <taxon>Dikarya</taxon>
        <taxon>Basidiomycota</taxon>
        <taxon>Agaricomycotina</taxon>
        <taxon>Agaricomycetes</taxon>
        <taxon>Agaricomycetidae</taxon>
        <taxon>Agaricales</taxon>
        <taxon>Marasmiineae</taxon>
        <taxon>Mycenaceae</taxon>
        <taxon>Mycena</taxon>
    </lineage>
</organism>
<dbReference type="EMBL" id="JARKIE010000021">
    <property type="protein sequence ID" value="KAJ7700100.1"/>
    <property type="molecule type" value="Genomic_DNA"/>
</dbReference>
<reference evidence="1" key="1">
    <citation type="submission" date="2023-03" db="EMBL/GenBank/DDBJ databases">
        <title>Massive genome expansion in bonnet fungi (Mycena s.s.) driven by repeated elements and novel gene families across ecological guilds.</title>
        <authorList>
            <consortium name="Lawrence Berkeley National Laboratory"/>
            <person name="Harder C.B."/>
            <person name="Miyauchi S."/>
            <person name="Viragh M."/>
            <person name="Kuo A."/>
            <person name="Thoen E."/>
            <person name="Andreopoulos B."/>
            <person name="Lu D."/>
            <person name="Skrede I."/>
            <person name="Drula E."/>
            <person name="Henrissat B."/>
            <person name="Morin E."/>
            <person name="Kohler A."/>
            <person name="Barry K."/>
            <person name="LaButti K."/>
            <person name="Morin E."/>
            <person name="Salamov A."/>
            <person name="Lipzen A."/>
            <person name="Mereny Z."/>
            <person name="Hegedus B."/>
            <person name="Baldrian P."/>
            <person name="Stursova M."/>
            <person name="Weitz H."/>
            <person name="Taylor A."/>
            <person name="Grigoriev I.V."/>
            <person name="Nagy L.G."/>
            <person name="Martin F."/>
            <person name="Kauserud H."/>
        </authorList>
    </citation>
    <scope>NUCLEOTIDE SEQUENCE</scope>
    <source>
        <strain evidence="1">CBHHK067</strain>
    </source>
</reference>
<gene>
    <name evidence="1" type="ORF">B0H17DRAFT_278979</name>
</gene>
<evidence type="ECO:0000313" key="1">
    <source>
        <dbReference type="EMBL" id="KAJ7700100.1"/>
    </source>
</evidence>
<keyword evidence="2" id="KW-1185">Reference proteome</keyword>
<evidence type="ECO:0000313" key="2">
    <source>
        <dbReference type="Proteomes" id="UP001221757"/>
    </source>
</evidence>
<proteinExistence type="predicted"/>
<dbReference type="AlphaFoldDB" id="A0AAD7DVQ6"/>